<gene>
    <name evidence="3 4 5 6 7" type="primary">LOC130497986</name>
</gene>
<evidence type="ECO:0000313" key="7">
    <source>
        <dbReference type="RefSeq" id="XP_056847267.1"/>
    </source>
</evidence>
<dbReference type="OrthoDB" id="1113927at2759"/>
<evidence type="ECO:0000313" key="6">
    <source>
        <dbReference type="RefSeq" id="XP_056847266.1"/>
    </source>
</evidence>
<evidence type="ECO:0000313" key="3">
    <source>
        <dbReference type="RefSeq" id="XP_056847263.1"/>
    </source>
</evidence>
<accession>A0A9W3C6Y6</accession>
<evidence type="ECO:0000313" key="4">
    <source>
        <dbReference type="RefSeq" id="XP_056847264.1"/>
    </source>
</evidence>
<reference evidence="3 4" key="2">
    <citation type="submission" date="2025-04" db="UniProtKB">
        <authorList>
            <consortium name="RefSeq"/>
        </authorList>
    </citation>
    <scope>IDENTIFICATION</scope>
    <source>
        <tissue evidence="3 4">Leaf</tissue>
    </source>
</reference>
<dbReference type="Proteomes" id="UP000504610">
    <property type="component" value="Chromosome 7"/>
</dbReference>
<evidence type="ECO:0000313" key="2">
    <source>
        <dbReference type="Proteomes" id="UP000504610"/>
    </source>
</evidence>
<feature type="compositionally biased region" description="Basic and acidic residues" evidence="1">
    <location>
        <begin position="306"/>
        <end position="323"/>
    </location>
</feature>
<dbReference type="RefSeq" id="XP_056847264.1">
    <property type="nucleotide sequence ID" value="XM_056991284.1"/>
</dbReference>
<protein>
    <submittedName>
        <fullName evidence="3 4">Uncharacterized protein LOC130497986</fullName>
    </submittedName>
</protein>
<dbReference type="AlphaFoldDB" id="A0A9W3C6Y6"/>
<dbReference type="KEGG" id="rsz:130497986"/>
<sequence>MMRKFDESAARLKRRDGSVSGFIGGDNGSYGSYGGGGYGDSRGSESYGGYGCNANMYRSSSLAASVASDHSVVVEESRSSFENDSAVLLEYLNGGLQKFLASRRSAMNDTQSMISGKEKLASRVIDGDLRKNEAPTSTTLYPQVSLQNQEQNRKDSQLGYRAGVLNVESSDHIIKNAEMHVFEGLPMFDGANPESWIVKADRFFSHYEDDAKLDLIFLYLEGAARRWFYWVRRRTKFKDWSDFKCRLLARFASVPSCSLVDTDSGAGSVASNFVVHEPYLARNTTSPTMEVVFMRSGDCLADKKAEEKLDNDSLEEREQKTVAESEISNTDDMEKAIKDCCLDDDQETERFSVEMELKDDSTSDVESIHETEAEKVQELPSLTTEVIKKKKLKYPKAWKFKFKDRNFMRFMLRRWVIHETGSELPDGYAVAVTRTVMAGTVFYEVELDAVLEGSIGVKLQREDDVCSDPTRLLSISPKRKSNKDGWFKFKYKKINMLQQDRGKFMQSRSKLRWLWWRYREYPNMEAWSQSLRTWAAREDVSKLDFAKKLEFEDLYLSWLWYKCLMRHDSRSWMSFTHLLNFQVKHKWRFKRRGQTRSDQMHLFRLLALREVIWQWFDHVGYSSCHFGVFEHGFRITVSANGKELQPHIILLSPSLWASLFSRAGVYESILICLRIVAELIWRYDGEEKKESELLIQEMFRVSTFKNRLVPQDNDLLLMQHEGNLLRVQGQRSPKKKKSFKTYMFKYKPRLSKVGAWPEVQQFNVQRAYIYVTRQEVGIAQSRDNGRLWSGWYVRSVKVMQQRQRSKMAKSWMFKYKKNVHILSLANVAVSGFQQGRRDQHDHHSCVRWVLAIQACGQACFQGESIDRSLLLTWTRIKEERLWLVWRLCSWNS</sequence>
<proteinExistence type="predicted"/>
<feature type="region of interest" description="Disordered" evidence="1">
    <location>
        <begin position="306"/>
        <end position="328"/>
    </location>
</feature>
<dbReference type="RefSeq" id="XP_018446480.2">
    <property type="nucleotide sequence ID" value="XM_018590978.2"/>
</dbReference>
<evidence type="ECO:0000313" key="5">
    <source>
        <dbReference type="RefSeq" id="XP_056847265.1"/>
    </source>
</evidence>
<evidence type="ECO:0000256" key="1">
    <source>
        <dbReference type="SAM" id="MobiDB-lite"/>
    </source>
</evidence>
<dbReference type="RefSeq" id="XP_056847265.1">
    <property type="nucleotide sequence ID" value="XM_056991285.1"/>
</dbReference>
<organism evidence="2 7">
    <name type="scientific">Raphanus sativus</name>
    <name type="common">Radish</name>
    <name type="synonym">Raphanus raphanistrum var. sativus</name>
    <dbReference type="NCBI Taxonomy" id="3726"/>
    <lineage>
        <taxon>Eukaryota</taxon>
        <taxon>Viridiplantae</taxon>
        <taxon>Streptophyta</taxon>
        <taxon>Embryophyta</taxon>
        <taxon>Tracheophyta</taxon>
        <taxon>Spermatophyta</taxon>
        <taxon>Magnoliopsida</taxon>
        <taxon>eudicotyledons</taxon>
        <taxon>Gunneridae</taxon>
        <taxon>Pentapetalae</taxon>
        <taxon>rosids</taxon>
        <taxon>malvids</taxon>
        <taxon>Brassicales</taxon>
        <taxon>Brassicaceae</taxon>
        <taxon>Brassiceae</taxon>
        <taxon>Raphanus</taxon>
    </lineage>
</organism>
<dbReference type="RefSeq" id="XP_056847263.1">
    <property type="nucleotide sequence ID" value="XM_056991283.1"/>
</dbReference>
<dbReference type="RefSeq" id="XP_056847267.1">
    <property type="nucleotide sequence ID" value="XM_056991287.1"/>
</dbReference>
<dbReference type="RefSeq" id="XP_056847266.1">
    <property type="nucleotide sequence ID" value="XM_056991286.1"/>
</dbReference>
<dbReference type="GeneID" id="130497986"/>
<dbReference type="KEGG" id="rsz:108818111"/>
<reference evidence="2" key="1">
    <citation type="journal article" date="2019" name="Database">
        <title>The radish genome database (RadishGD): an integrated information resource for radish genomics.</title>
        <authorList>
            <person name="Yu H.J."/>
            <person name="Baek S."/>
            <person name="Lee Y.J."/>
            <person name="Cho A."/>
            <person name="Mun J.H."/>
        </authorList>
    </citation>
    <scope>NUCLEOTIDE SEQUENCE [LARGE SCALE GENOMIC DNA]</scope>
    <source>
        <strain evidence="2">cv. WK10039</strain>
    </source>
</reference>
<keyword evidence="2" id="KW-1185">Reference proteome</keyword>
<name>A0A9W3C6Y6_RAPSA</name>